<dbReference type="RefSeq" id="WP_193958544.1">
    <property type="nucleotide sequence ID" value="NZ_JABBCF010000010.1"/>
</dbReference>
<feature type="domain" description="Glycosyl transferase family 1" evidence="1">
    <location>
        <begin position="314"/>
        <end position="471"/>
    </location>
</feature>
<geneLocation type="plasmid" evidence="3">
    <name>pCE1537-B</name>
</geneLocation>
<accession>A0A7T7GQ85</accession>
<dbReference type="InterPro" id="IPR050194">
    <property type="entry name" value="Glycosyltransferase_grp1"/>
</dbReference>
<dbReference type="InterPro" id="IPR001296">
    <property type="entry name" value="Glyco_trans_1"/>
</dbReference>
<evidence type="ECO:0000259" key="2">
    <source>
        <dbReference type="Pfam" id="PF13439"/>
    </source>
</evidence>
<dbReference type="Gene3D" id="3.40.50.2000">
    <property type="entry name" value="Glycogen Phosphorylase B"/>
    <property type="match status" value="2"/>
</dbReference>
<dbReference type="CDD" id="cd03801">
    <property type="entry name" value="GT4_PimA-like"/>
    <property type="match status" value="1"/>
</dbReference>
<dbReference type="GO" id="GO:0016757">
    <property type="term" value="F:glycosyltransferase activity"/>
    <property type="evidence" value="ECO:0007669"/>
    <property type="project" value="InterPro"/>
</dbReference>
<reference evidence="3" key="1">
    <citation type="submission" date="2020-03" db="EMBL/GenBank/DDBJ databases">
        <title>Comparative analysis of multidrug resistant Escherichia coli ST216 isolates from silver gulls in Australia.</title>
        <authorList>
            <person name="Tarabai H."/>
            <person name="Wyrsch E.R."/>
            <person name="Bitar I."/>
            <person name="Djordjevic S.P."/>
            <person name="Dolejska M."/>
        </authorList>
    </citation>
    <scope>NUCLEOTIDE SEQUENCE</scope>
    <source>
        <strain evidence="3">CE1537</strain>
        <plasmid evidence="3">pCE1537-B</plasmid>
    </source>
</reference>
<name>A0A7T7GQ85_ECOLX</name>
<keyword evidence="3" id="KW-0808">Transferase</keyword>
<dbReference type="PANTHER" id="PTHR45947:SF3">
    <property type="entry name" value="SULFOQUINOVOSYL TRANSFERASE SQD2"/>
    <property type="match status" value="1"/>
</dbReference>
<protein>
    <submittedName>
        <fullName evidence="3">Glycosyltransferase</fullName>
    </submittedName>
</protein>
<dbReference type="AlphaFoldDB" id="A0A7T7GQ85"/>
<dbReference type="Pfam" id="PF13439">
    <property type="entry name" value="Glyco_transf_4"/>
    <property type="match status" value="1"/>
</dbReference>
<sequence length="507" mass="57805">MLILKKTGLLTRWAAKKNIPGSIFLLIKYFPQHIYHVSYFFLFKRNNVSKAYSLLSTWEPTTEKEKNYKNRVREILDVISKSIEDNYSFKESLTQQSHLQFNDNVMFCLHNSAPYDFAGYWHRTSAIFSSLIPAGINISAATRPGYPWDLIKHRQEPKIASNDIDNVTIHRLTDDNRQYRQVTDSSYVQHYAKQVAEIAKELNKSVIHGHSNYLNGLAASQAAKLMGVKSVYEARGLWHYTRLSKEPDYLHTDMFRYDDTMEKMAMQQADAVVTLSSAMKSLIVSWDIPSDKVWVIPNAVDTELFQPQPVSVEFRRKLASDDTFLIGFIGSITIYEGLEDLIAACVQLKNKGLNIHLAIIGSGPYENEIQALAEPHPFISCYGRVPHDEVNAWYSTFNMCAYPRKADIVCQYVPPMKVLEAMAMGIPVLVSDLAPLVELVDDGKVGTVCESSNVSSLTEKIEFMYHNQAETLALARDGIAWVKENRTWERNASLYREMYQSLYKTSA</sequence>
<feature type="domain" description="Glycosyltransferase subfamily 4-like N-terminal" evidence="2">
    <location>
        <begin position="190"/>
        <end position="303"/>
    </location>
</feature>
<evidence type="ECO:0000259" key="1">
    <source>
        <dbReference type="Pfam" id="PF00534"/>
    </source>
</evidence>
<dbReference type="SUPFAM" id="SSF53756">
    <property type="entry name" value="UDP-Glycosyltransferase/glycogen phosphorylase"/>
    <property type="match status" value="1"/>
</dbReference>
<organism evidence="3">
    <name type="scientific">Escherichia coli</name>
    <dbReference type="NCBI Taxonomy" id="562"/>
    <lineage>
        <taxon>Bacteria</taxon>
        <taxon>Pseudomonadati</taxon>
        <taxon>Pseudomonadota</taxon>
        <taxon>Gammaproteobacteria</taxon>
        <taxon>Enterobacterales</taxon>
        <taxon>Enterobacteriaceae</taxon>
        <taxon>Escherichia</taxon>
    </lineage>
</organism>
<dbReference type="InterPro" id="IPR028098">
    <property type="entry name" value="Glyco_trans_4-like_N"/>
</dbReference>
<dbReference type="PANTHER" id="PTHR45947">
    <property type="entry name" value="SULFOQUINOVOSYL TRANSFERASE SQD2"/>
    <property type="match status" value="1"/>
</dbReference>
<evidence type="ECO:0000313" key="3">
    <source>
        <dbReference type="EMBL" id="QQM12397.1"/>
    </source>
</evidence>
<dbReference type="Pfam" id="PF00534">
    <property type="entry name" value="Glycos_transf_1"/>
    <property type="match status" value="1"/>
</dbReference>
<dbReference type="EMBL" id="MT162140">
    <property type="protein sequence ID" value="QQM12397.1"/>
    <property type="molecule type" value="Genomic_DNA"/>
</dbReference>
<keyword evidence="3" id="KW-0614">Plasmid</keyword>
<proteinExistence type="predicted"/>